<dbReference type="InterPro" id="IPR046828">
    <property type="entry name" value="RepSA"/>
</dbReference>
<accession>A0ABQ2LJ84</accession>
<dbReference type="EMBL" id="BMNG01000001">
    <property type="protein sequence ID" value="GGO35634.1"/>
    <property type="molecule type" value="Genomic_DNA"/>
</dbReference>
<gene>
    <name evidence="1" type="ORF">GCM10012286_06620</name>
</gene>
<comment type="caution">
    <text evidence="1">The sequence shown here is derived from an EMBL/GenBank/DDBJ whole genome shotgun (WGS) entry which is preliminary data.</text>
</comment>
<evidence type="ECO:0000313" key="2">
    <source>
        <dbReference type="Proteomes" id="UP000656881"/>
    </source>
</evidence>
<dbReference type="Pfam" id="PF20199">
    <property type="entry name" value="RepSA"/>
    <property type="match status" value="1"/>
</dbReference>
<proteinExistence type="predicted"/>
<protein>
    <submittedName>
        <fullName evidence="1">Plasmid replication initiator protein</fullName>
    </submittedName>
</protein>
<organism evidence="1 2">
    <name type="scientific">Streptomyces lasiicapitis</name>
    <dbReference type="NCBI Taxonomy" id="1923961"/>
    <lineage>
        <taxon>Bacteria</taxon>
        <taxon>Bacillati</taxon>
        <taxon>Actinomycetota</taxon>
        <taxon>Actinomycetes</taxon>
        <taxon>Kitasatosporales</taxon>
        <taxon>Streptomycetaceae</taxon>
        <taxon>Streptomyces</taxon>
    </lineage>
</organism>
<keyword evidence="2" id="KW-1185">Reference proteome</keyword>
<dbReference type="RefSeq" id="WP_189172697.1">
    <property type="nucleotide sequence ID" value="NZ_BMNG01000001.1"/>
</dbReference>
<dbReference type="Proteomes" id="UP000656881">
    <property type="component" value="Unassembled WGS sequence"/>
</dbReference>
<reference evidence="2" key="1">
    <citation type="journal article" date="2019" name="Int. J. Syst. Evol. Microbiol.">
        <title>The Global Catalogue of Microorganisms (GCM) 10K type strain sequencing project: providing services to taxonomists for standard genome sequencing and annotation.</title>
        <authorList>
            <consortium name="The Broad Institute Genomics Platform"/>
            <consortium name="The Broad Institute Genome Sequencing Center for Infectious Disease"/>
            <person name="Wu L."/>
            <person name="Ma J."/>
        </authorList>
    </citation>
    <scope>NUCLEOTIDE SEQUENCE [LARGE SCALE GENOMIC DNA]</scope>
    <source>
        <strain evidence="2">CGMCC 4.7349</strain>
    </source>
</reference>
<sequence length="482" mass="52513">MYPSTQTARRSALEKAERLRLLSSTERDLIRLVHEPGFPRWLEQIKATGGCAHPIYLSGRTTLRDAATGSVLRHYDTAAEPGGRLPVRCRNRRQTRCEPCSREHAGDTYHLVRCGLRGGKGTPDRVQLHPRVLLTLTAPSFGPVHRATSESLCRSRNAGCTCDHGRPLACNRQHADGDTVIGQPLCPDCYDYTGHVLWHAHAGRLWNRFCHTIRRRLGTSAGIAQTRLRDHLTLSFAKVAEYQKRGAIHFHAVIRLDGPDGPSTPPPAWATPELLTGAIEFAAASVTVRTPYSPATGERVLRFGQQLDVHPIASEAFSGSTAVTDDAVAAYVAKYITKSVSSNAGGLDHRITHYSGIALAPVSAHIRALMGTCWRLGALLELAGLNLRSWAHTLGYRGHALTKSRRYSTTYGHLRAARADHQSGASSLSMDSRATVTESAWRYVGSGHSLAAAEIAYGIASDISAARELRREIMMCGGADVE</sequence>
<name>A0ABQ2LJ84_9ACTN</name>
<evidence type="ECO:0000313" key="1">
    <source>
        <dbReference type="EMBL" id="GGO35634.1"/>
    </source>
</evidence>